<dbReference type="GO" id="GO:0003676">
    <property type="term" value="F:nucleic acid binding"/>
    <property type="evidence" value="ECO:0007669"/>
    <property type="project" value="InterPro"/>
</dbReference>
<dbReference type="Proteomes" id="UP000243502">
    <property type="component" value="Chromosome 1"/>
</dbReference>
<feature type="compositionally biased region" description="Low complexity" evidence="1">
    <location>
        <begin position="30"/>
        <end position="47"/>
    </location>
</feature>
<evidence type="ECO:0000256" key="1">
    <source>
        <dbReference type="SAM" id="MobiDB-lite"/>
    </source>
</evidence>
<dbReference type="EMBL" id="CP026111">
    <property type="protein sequence ID" value="AUT58271.1"/>
    <property type="molecule type" value="Genomic_DNA"/>
</dbReference>
<dbReference type="InterPro" id="IPR036397">
    <property type="entry name" value="RNaseH_sf"/>
</dbReference>
<gene>
    <name evidence="2" type="ORF">C2L65_00710</name>
</gene>
<dbReference type="Gene3D" id="3.30.420.10">
    <property type="entry name" value="Ribonuclease H-like superfamily/Ribonuclease H"/>
    <property type="match status" value="1"/>
</dbReference>
<evidence type="ECO:0000313" key="2">
    <source>
        <dbReference type="EMBL" id="AUT58271.1"/>
    </source>
</evidence>
<feature type="region of interest" description="Disordered" evidence="1">
    <location>
        <begin position="27"/>
        <end position="49"/>
    </location>
</feature>
<name>A0A2I8EG29_9BURK</name>
<organism evidence="2 3">
    <name type="scientific">Paraburkholderia terrae</name>
    <dbReference type="NCBI Taxonomy" id="311230"/>
    <lineage>
        <taxon>Bacteria</taxon>
        <taxon>Pseudomonadati</taxon>
        <taxon>Pseudomonadota</taxon>
        <taxon>Betaproteobacteria</taxon>
        <taxon>Burkholderiales</taxon>
        <taxon>Burkholderiaceae</taxon>
        <taxon>Paraburkholderia</taxon>
    </lineage>
</organism>
<reference evidence="2 3" key="1">
    <citation type="submission" date="2018-01" db="EMBL/GenBank/DDBJ databases">
        <title>Species boundaries and ecological features among Paraburkholderia terrae DSMZ17804T, P. hospita DSMZ17164T and P. caribensis DSMZ13236T.</title>
        <authorList>
            <person name="Pratama A.A."/>
        </authorList>
    </citation>
    <scope>NUCLEOTIDE SEQUENCE [LARGE SCALE GENOMIC DNA]</scope>
    <source>
        <strain evidence="2 3">DSM 17804</strain>
    </source>
</reference>
<accession>A0A2I8EG29</accession>
<sequence>MGQFSVDINRRYVRSFSAIRKTATAQITNSATTTSPKPSSPFSAAGRARARKAGTRTELTNLHDHQHIGLALVAESGDEFYAESSDFDPSRCSEFVQETVLPQLGTPVGRAMACVASHGAVMAWLLRSPVRDRPIRCCDNDVDLRIHESLMGDLLTGWEQENIWTRLNSGPEAFFANTAISIMRCGTPAQIWPASFKKRSAEPARFDDNG</sequence>
<evidence type="ECO:0000313" key="3">
    <source>
        <dbReference type="Proteomes" id="UP000243502"/>
    </source>
</evidence>
<dbReference type="KEGG" id="pter:C2L65_00710"/>
<protein>
    <submittedName>
        <fullName evidence="2">Uncharacterized protein</fullName>
    </submittedName>
</protein>
<proteinExistence type="predicted"/>
<dbReference type="AlphaFoldDB" id="A0A2I8EG29"/>